<sequence length="61" mass="7193">MIVPAYEISEKLSQLFLFVAKVLSTLVTTLRERVWKWWKLEIKWKGNLLETCFGGDYVVTN</sequence>
<evidence type="ECO:0000313" key="1">
    <source>
        <dbReference type="EMBL" id="PRQ54104.1"/>
    </source>
</evidence>
<gene>
    <name evidence="1" type="ORF">RchiOBHm_Chr2g0173851</name>
</gene>
<proteinExistence type="predicted"/>
<evidence type="ECO:0000313" key="2">
    <source>
        <dbReference type="Proteomes" id="UP000238479"/>
    </source>
</evidence>
<protein>
    <submittedName>
        <fullName evidence="1">Uncharacterized protein</fullName>
    </submittedName>
</protein>
<name>A0A2P6S600_ROSCH</name>
<dbReference type="AlphaFoldDB" id="A0A2P6S600"/>
<dbReference type="Gramene" id="PRQ54104">
    <property type="protein sequence ID" value="PRQ54104"/>
    <property type="gene ID" value="RchiOBHm_Chr2g0173851"/>
</dbReference>
<keyword evidence="2" id="KW-1185">Reference proteome</keyword>
<dbReference type="EMBL" id="PDCK01000040">
    <property type="protein sequence ID" value="PRQ54104.1"/>
    <property type="molecule type" value="Genomic_DNA"/>
</dbReference>
<organism evidence="1 2">
    <name type="scientific">Rosa chinensis</name>
    <name type="common">China rose</name>
    <dbReference type="NCBI Taxonomy" id="74649"/>
    <lineage>
        <taxon>Eukaryota</taxon>
        <taxon>Viridiplantae</taxon>
        <taxon>Streptophyta</taxon>
        <taxon>Embryophyta</taxon>
        <taxon>Tracheophyta</taxon>
        <taxon>Spermatophyta</taxon>
        <taxon>Magnoliopsida</taxon>
        <taxon>eudicotyledons</taxon>
        <taxon>Gunneridae</taxon>
        <taxon>Pentapetalae</taxon>
        <taxon>rosids</taxon>
        <taxon>fabids</taxon>
        <taxon>Rosales</taxon>
        <taxon>Rosaceae</taxon>
        <taxon>Rosoideae</taxon>
        <taxon>Rosoideae incertae sedis</taxon>
        <taxon>Rosa</taxon>
    </lineage>
</organism>
<accession>A0A2P6S600</accession>
<reference evidence="1 2" key="1">
    <citation type="journal article" date="2018" name="Nat. Genet.">
        <title>The Rosa genome provides new insights in the design of modern roses.</title>
        <authorList>
            <person name="Bendahmane M."/>
        </authorList>
    </citation>
    <scope>NUCLEOTIDE SEQUENCE [LARGE SCALE GENOMIC DNA]</scope>
    <source>
        <strain evidence="2">cv. Old Blush</strain>
    </source>
</reference>
<dbReference type="Proteomes" id="UP000238479">
    <property type="component" value="Chromosome 2"/>
</dbReference>
<comment type="caution">
    <text evidence="1">The sequence shown here is derived from an EMBL/GenBank/DDBJ whole genome shotgun (WGS) entry which is preliminary data.</text>
</comment>